<gene>
    <name evidence="5" type="ORF">SAMN04487884_11795</name>
</gene>
<proteinExistence type="predicted"/>
<dbReference type="OrthoDB" id="9814760at2"/>
<accession>A0A1H9U8C5</accession>
<dbReference type="eggNOG" id="COG4188">
    <property type="taxonomic scope" value="Bacteria"/>
</dbReference>
<feature type="transmembrane region" description="Helical" evidence="4">
    <location>
        <begin position="59"/>
        <end position="79"/>
    </location>
</feature>
<dbReference type="EMBL" id="FOGJ01000017">
    <property type="protein sequence ID" value="SES05498.1"/>
    <property type="molecule type" value="Genomic_DNA"/>
</dbReference>
<dbReference type="AlphaFoldDB" id="A0A1H9U8C5"/>
<evidence type="ECO:0000313" key="6">
    <source>
        <dbReference type="Proteomes" id="UP000182584"/>
    </source>
</evidence>
<feature type="transmembrane region" description="Helical" evidence="4">
    <location>
        <begin position="6"/>
        <end position="23"/>
    </location>
</feature>
<dbReference type="InterPro" id="IPR029058">
    <property type="entry name" value="AB_hydrolase_fold"/>
</dbReference>
<feature type="transmembrane region" description="Helical" evidence="4">
    <location>
        <begin position="35"/>
        <end position="53"/>
    </location>
</feature>
<keyword evidence="4" id="KW-1133">Transmembrane helix</keyword>
<dbReference type="Gene3D" id="3.40.50.1820">
    <property type="entry name" value="alpha/beta hydrolase"/>
    <property type="match status" value="1"/>
</dbReference>
<dbReference type="GO" id="GO:0003847">
    <property type="term" value="F:1-alkyl-2-acetylglycerophosphocholine esterase activity"/>
    <property type="evidence" value="ECO:0007669"/>
    <property type="project" value="TreeGrafter"/>
</dbReference>
<feature type="transmembrane region" description="Helical" evidence="4">
    <location>
        <begin position="91"/>
        <end position="112"/>
    </location>
</feature>
<evidence type="ECO:0000313" key="5">
    <source>
        <dbReference type="EMBL" id="SES05498.1"/>
    </source>
</evidence>
<protein>
    <submittedName>
        <fullName evidence="5">Platelet-activating factor acetylhydrolase, isoform II</fullName>
    </submittedName>
</protein>
<organism evidence="5 6">
    <name type="scientific">Butyrivibrio fibrisolvens</name>
    <dbReference type="NCBI Taxonomy" id="831"/>
    <lineage>
        <taxon>Bacteria</taxon>
        <taxon>Bacillati</taxon>
        <taxon>Bacillota</taxon>
        <taxon>Clostridia</taxon>
        <taxon>Lachnospirales</taxon>
        <taxon>Lachnospiraceae</taxon>
        <taxon>Butyrivibrio</taxon>
    </lineage>
</organism>
<evidence type="ECO:0000256" key="3">
    <source>
        <dbReference type="ARBA" id="ARBA00023098"/>
    </source>
</evidence>
<dbReference type="RefSeq" id="WP_074756957.1">
    <property type="nucleotide sequence ID" value="NZ_FOGJ01000017.1"/>
</dbReference>
<dbReference type="GO" id="GO:0016042">
    <property type="term" value="P:lipid catabolic process"/>
    <property type="evidence" value="ECO:0007669"/>
    <property type="project" value="UniProtKB-KW"/>
</dbReference>
<sequence length="453" mass="50499">MATILLLIILVIEIGFTVSEFLRKPLKKEWISRRLLLCIAEMAFLLLLLLPGTGSSIRYKGLAGLLVIRLIIALISFLVSRKNEKPKKRVTIVLSCIVGIIIFAMSMLPAFVIRDYNGRETTGEYEFAQAQAILIDENRVETFEDDGSYREVPVHFYFPKNIDDFEKDCLPLVIFSHGAFGYYQSNSSTYMELASHGYVVVSLDHPYHSFFTKDSSGKTITVDPEFFNTALNVGSSDVPESEIYDITSKWMDLRIADMNFVIDELKEAGNTEGLSGSWFFDEKDKGIIESVIEATDFDKIGLMGHSLGGATAVTVGRRDDISAVIDIDGTMLGEETGVENGVVTINDEPYRAPLLAIDNEEHHNSEIEAVQNSYAYANNVVLQNATCGYETYFKNAGHMNFTDLPLISPFLADMLGTGSVDAGECIDTMNGIILRFYDCFLKNEGEFSVEESY</sequence>
<keyword evidence="2" id="KW-0442">Lipid degradation</keyword>
<dbReference type="PANTHER" id="PTHR10272:SF0">
    <property type="entry name" value="PLATELET-ACTIVATING FACTOR ACETYLHYDROLASE"/>
    <property type="match status" value="1"/>
</dbReference>
<evidence type="ECO:0000256" key="4">
    <source>
        <dbReference type="SAM" id="Phobius"/>
    </source>
</evidence>
<reference evidence="5 6" key="1">
    <citation type="submission" date="2016-10" db="EMBL/GenBank/DDBJ databases">
        <authorList>
            <person name="de Groot N.N."/>
        </authorList>
    </citation>
    <scope>NUCLEOTIDE SEQUENCE [LARGE SCALE GENOMIC DNA]</scope>
    <source>
        <strain evidence="5 6">AR40</strain>
    </source>
</reference>
<keyword evidence="3" id="KW-0443">Lipid metabolism</keyword>
<evidence type="ECO:0000256" key="2">
    <source>
        <dbReference type="ARBA" id="ARBA00022963"/>
    </source>
</evidence>
<name>A0A1H9U8C5_BUTFI</name>
<dbReference type="PANTHER" id="PTHR10272">
    <property type="entry name" value="PLATELET-ACTIVATING FACTOR ACETYLHYDROLASE"/>
    <property type="match status" value="1"/>
</dbReference>
<dbReference type="Pfam" id="PF03403">
    <property type="entry name" value="PAF-AH_p_II"/>
    <property type="match status" value="1"/>
</dbReference>
<evidence type="ECO:0000256" key="1">
    <source>
        <dbReference type="ARBA" id="ARBA00022801"/>
    </source>
</evidence>
<keyword evidence="1 5" id="KW-0378">Hydrolase</keyword>
<keyword evidence="4" id="KW-0812">Transmembrane</keyword>
<dbReference type="Proteomes" id="UP000182584">
    <property type="component" value="Unassembled WGS sequence"/>
</dbReference>
<keyword evidence="4" id="KW-0472">Membrane</keyword>
<dbReference type="SUPFAM" id="SSF53474">
    <property type="entry name" value="alpha/beta-Hydrolases"/>
    <property type="match status" value="1"/>
</dbReference>